<dbReference type="Proteomes" id="UP001255416">
    <property type="component" value="Unassembled WGS sequence"/>
</dbReference>
<organism evidence="2 3">
    <name type="scientific">Sedimentitalea todarodis</name>
    <dbReference type="NCBI Taxonomy" id="1631240"/>
    <lineage>
        <taxon>Bacteria</taxon>
        <taxon>Pseudomonadati</taxon>
        <taxon>Pseudomonadota</taxon>
        <taxon>Alphaproteobacteria</taxon>
        <taxon>Rhodobacterales</taxon>
        <taxon>Paracoccaceae</taxon>
        <taxon>Sedimentitalea</taxon>
    </lineage>
</organism>
<keyword evidence="1" id="KW-0472">Membrane</keyword>
<keyword evidence="1" id="KW-0812">Transmembrane</keyword>
<dbReference type="RefSeq" id="WP_316771777.1">
    <property type="nucleotide sequence ID" value="NZ_JASMWN010000001.1"/>
</dbReference>
<keyword evidence="1" id="KW-1133">Transmembrane helix</keyword>
<accession>A0ABU3V7W0</accession>
<dbReference type="EMBL" id="JASMWN010000001">
    <property type="protein sequence ID" value="MDU9002261.1"/>
    <property type="molecule type" value="Genomic_DNA"/>
</dbReference>
<evidence type="ECO:0000313" key="3">
    <source>
        <dbReference type="Proteomes" id="UP001255416"/>
    </source>
</evidence>
<name>A0ABU3V7W0_9RHOB</name>
<evidence type="ECO:0000313" key="2">
    <source>
        <dbReference type="EMBL" id="MDU9002261.1"/>
    </source>
</evidence>
<evidence type="ECO:0000256" key="1">
    <source>
        <dbReference type="SAM" id="Phobius"/>
    </source>
</evidence>
<protein>
    <submittedName>
        <fullName evidence="2">Uncharacterized protein</fullName>
    </submittedName>
</protein>
<gene>
    <name evidence="2" type="ORF">QO231_00190</name>
</gene>
<proteinExistence type="predicted"/>
<sequence length="175" mass="18842">MNFIRPELRAALWRWREALAGVALMVLGLWWMLGPGGLLGWVGGALVLGGLAQGFVGVQKARFRSGGGGPGVVQVDEGQITYFGPLGGGAVAVADLRSIALHPAGRLAHWVLDQPGQPELQIPVNAEGSEALFDVFAALPGIRTERMLAELQNRSPHPVVIWSRGRLRPEHQRLH</sequence>
<reference evidence="3" key="1">
    <citation type="submission" date="2023-05" db="EMBL/GenBank/DDBJ databases">
        <title>Sedimentitalea sp. nov. JM2-8.</title>
        <authorList>
            <person name="Huang J."/>
        </authorList>
    </citation>
    <scope>NUCLEOTIDE SEQUENCE [LARGE SCALE GENOMIC DNA]</scope>
    <source>
        <strain evidence="3">KHS03</strain>
    </source>
</reference>
<keyword evidence="3" id="KW-1185">Reference proteome</keyword>
<feature type="transmembrane region" description="Helical" evidence="1">
    <location>
        <begin position="12"/>
        <end position="32"/>
    </location>
</feature>
<feature type="transmembrane region" description="Helical" evidence="1">
    <location>
        <begin position="38"/>
        <end position="58"/>
    </location>
</feature>
<comment type="caution">
    <text evidence="2">The sequence shown here is derived from an EMBL/GenBank/DDBJ whole genome shotgun (WGS) entry which is preliminary data.</text>
</comment>